<dbReference type="RefSeq" id="WP_145026105.1">
    <property type="nucleotide sequence ID" value="NZ_CP036271.1"/>
</dbReference>
<evidence type="ECO:0000256" key="3">
    <source>
        <dbReference type="ARBA" id="ARBA00022432"/>
    </source>
</evidence>
<dbReference type="GO" id="GO:0006096">
    <property type="term" value="P:glycolytic process"/>
    <property type="evidence" value="ECO:0007669"/>
    <property type="project" value="UniProtKB-KW"/>
</dbReference>
<dbReference type="InterPro" id="IPR013078">
    <property type="entry name" value="His_Pase_superF_clade-1"/>
</dbReference>
<dbReference type="CDD" id="cd07067">
    <property type="entry name" value="HP_PGM_like"/>
    <property type="match status" value="1"/>
</dbReference>
<evidence type="ECO:0000313" key="6">
    <source>
        <dbReference type="EMBL" id="QDT52078.1"/>
    </source>
</evidence>
<dbReference type="InterPro" id="IPR029033">
    <property type="entry name" value="His_PPase_superfam"/>
</dbReference>
<dbReference type="GO" id="GO:0006094">
    <property type="term" value="P:gluconeogenesis"/>
    <property type="evidence" value="ECO:0007669"/>
    <property type="project" value="UniProtKB-KW"/>
</dbReference>
<protein>
    <recommendedName>
        <fullName evidence="2">phosphoglycerate mutase (2,3-diphosphoglycerate-dependent)</fullName>
        <ecNumber evidence="2">5.4.2.11</ecNumber>
    </recommendedName>
</protein>
<keyword evidence="3" id="KW-0312">Gluconeogenesis</keyword>
<evidence type="ECO:0000256" key="5">
    <source>
        <dbReference type="ARBA" id="ARBA00023235"/>
    </source>
</evidence>
<evidence type="ECO:0000256" key="1">
    <source>
        <dbReference type="ARBA" id="ARBA00006717"/>
    </source>
</evidence>
<proteinExistence type="inferred from homology"/>
<dbReference type="EC" id="5.4.2.11" evidence="2"/>
<gene>
    <name evidence="6" type="primary">pspA_1</name>
    <name evidence="6" type="ORF">Pan44_00860</name>
</gene>
<dbReference type="PANTHER" id="PTHR11931">
    <property type="entry name" value="PHOSPHOGLYCERATE MUTASE"/>
    <property type="match status" value="1"/>
</dbReference>
<dbReference type="SUPFAM" id="SSF53254">
    <property type="entry name" value="Phosphoglycerate mutase-like"/>
    <property type="match status" value="1"/>
</dbReference>
<evidence type="ECO:0000256" key="2">
    <source>
        <dbReference type="ARBA" id="ARBA00012028"/>
    </source>
</evidence>
<keyword evidence="5" id="KW-0413">Isomerase</keyword>
<dbReference type="AlphaFoldDB" id="A0A517S7H2"/>
<comment type="similarity">
    <text evidence="1">Belongs to the phosphoglycerate mutase family. BPG-dependent PGAM subfamily.</text>
</comment>
<dbReference type="Gene3D" id="3.40.50.1240">
    <property type="entry name" value="Phosphoglycerate mutase-like"/>
    <property type="match status" value="1"/>
</dbReference>
<dbReference type="InterPro" id="IPR005952">
    <property type="entry name" value="Phosphogly_mut1"/>
</dbReference>
<keyword evidence="7" id="KW-1185">Reference proteome</keyword>
<dbReference type="FunCoup" id="A0A517S7H2">
    <property type="interactions" value="589"/>
</dbReference>
<dbReference type="EMBL" id="CP036271">
    <property type="protein sequence ID" value="QDT52078.1"/>
    <property type="molecule type" value="Genomic_DNA"/>
</dbReference>
<dbReference type="GO" id="GO:0004619">
    <property type="term" value="F:phosphoglycerate mutase activity"/>
    <property type="evidence" value="ECO:0007669"/>
    <property type="project" value="UniProtKB-EC"/>
</dbReference>
<dbReference type="OrthoDB" id="9781415at2"/>
<name>A0A517S7H2_9PLAN</name>
<organism evidence="6 7">
    <name type="scientific">Caulifigura coniformis</name>
    <dbReference type="NCBI Taxonomy" id="2527983"/>
    <lineage>
        <taxon>Bacteria</taxon>
        <taxon>Pseudomonadati</taxon>
        <taxon>Planctomycetota</taxon>
        <taxon>Planctomycetia</taxon>
        <taxon>Planctomycetales</taxon>
        <taxon>Planctomycetaceae</taxon>
        <taxon>Caulifigura</taxon>
    </lineage>
</organism>
<dbReference type="KEGG" id="ccos:Pan44_00860"/>
<evidence type="ECO:0000313" key="7">
    <source>
        <dbReference type="Proteomes" id="UP000315700"/>
    </source>
</evidence>
<sequence length="205" mass="22630">MSYVLIRSGETDFDVEARVQGTIDLPLTIQGRTEVDAAAEELRSVPVEVVYCCPGEPAFSTARVIGRALDLPVKPLRELDNMHFGLWQGMPVEEIRRKQPKVFRQWQEDPTSVCPPEGETFADVHARVLEALRKPVKKGQSFAIVAPEPLATLIGCVLKGEEPRLAGPLERPLQIVEVIQPPAAVEPASIARGFGLSALRRLSYR</sequence>
<keyword evidence="6" id="KW-0378">Hydrolase</keyword>
<accession>A0A517S7H2</accession>
<dbReference type="Pfam" id="PF00300">
    <property type="entry name" value="His_Phos_1"/>
    <property type="match status" value="1"/>
</dbReference>
<dbReference type="Proteomes" id="UP000315700">
    <property type="component" value="Chromosome"/>
</dbReference>
<evidence type="ECO:0000256" key="4">
    <source>
        <dbReference type="ARBA" id="ARBA00023152"/>
    </source>
</evidence>
<reference evidence="6 7" key="1">
    <citation type="submission" date="2019-02" db="EMBL/GenBank/DDBJ databases">
        <title>Deep-cultivation of Planctomycetes and their phenomic and genomic characterization uncovers novel biology.</title>
        <authorList>
            <person name="Wiegand S."/>
            <person name="Jogler M."/>
            <person name="Boedeker C."/>
            <person name="Pinto D."/>
            <person name="Vollmers J."/>
            <person name="Rivas-Marin E."/>
            <person name="Kohn T."/>
            <person name="Peeters S.H."/>
            <person name="Heuer A."/>
            <person name="Rast P."/>
            <person name="Oberbeckmann S."/>
            <person name="Bunk B."/>
            <person name="Jeske O."/>
            <person name="Meyerdierks A."/>
            <person name="Storesund J.E."/>
            <person name="Kallscheuer N."/>
            <person name="Luecker S."/>
            <person name="Lage O.M."/>
            <person name="Pohl T."/>
            <person name="Merkel B.J."/>
            <person name="Hornburger P."/>
            <person name="Mueller R.-W."/>
            <person name="Bruemmer F."/>
            <person name="Labrenz M."/>
            <person name="Spormann A.M."/>
            <person name="Op den Camp H."/>
            <person name="Overmann J."/>
            <person name="Amann R."/>
            <person name="Jetten M.S.M."/>
            <person name="Mascher T."/>
            <person name="Medema M.H."/>
            <person name="Devos D.P."/>
            <person name="Kaster A.-K."/>
            <person name="Ovreas L."/>
            <person name="Rohde M."/>
            <person name="Galperin M.Y."/>
            <person name="Jogler C."/>
        </authorList>
    </citation>
    <scope>NUCLEOTIDE SEQUENCE [LARGE SCALE GENOMIC DNA]</scope>
    <source>
        <strain evidence="6 7">Pan44</strain>
    </source>
</reference>
<dbReference type="InParanoid" id="A0A517S7H2"/>
<keyword evidence="4" id="KW-0324">Glycolysis</keyword>
<dbReference type="GO" id="GO:0016787">
    <property type="term" value="F:hydrolase activity"/>
    <property type="evidence" value="ECO:0007669"/>
    <property type="project" value="UniProtKB-KW"/>
</dbReference>